<dbReference type="GO" id="GO:0003964">
    <property type="term" value="F:RNA-directed DNA polymerase activity"/>
    <property type="evidence" value="ECO:0007669"/>
    <property type="project" value="UniProtKB-KW"/>
</dbReference>
<evidence type="ECO:0000256" key="1">
    <source>
        <dbReference type="SAM" id="MobiDB-lite"/>
    </source>
</evidence>
<keyword evidence="2" id="KW-0548">Nucleotidyltransferase</keyword>
<dbReference type="EMBL" id="BKCJ011161304">
    <property type="protein sequence ID" value="GFC96619.1"/>
    <property type="molecule type" value="Genomic_DNA"/>
</dbReference>
<accession>A0A699SH62</accession>
<feature type="region of interest" description="Disordered" evidence="1">
    <location>
        <begin position="1"/>
        <end position="31"/>
    </location>
</feature>
<gene>
    <name evidence="2" type="ORF">Tci_868589</name>
</gene>
<evidence type="ECO:0000313" key="2">
    <source>
        <dbReference type="EMBL" id="GFC96619.1"/>
    </source>
</evidence>
<dbReference type="AlphaFoldDB" id="A0A699SH62"/>
<feature type="compositionally biased region" description="Basic and acidic residues" evidence="1">
    <location>
        <begin position="20"/>
        <end position="31"/>
    </location>
</feature>
<name>A0A699SH62_TANCI</name>
<keyword evidence="2" id="KW-0695">RNA-directed DNA polymerase</keyword>
<reference evidence="2" key="1">
    <citation type="journal article" date="2019" name="Sci. Rep.">
        <title>Draft genome of Tanacetum cinerariifolium, the natural source of mosquito coil.</title>
        <authorList>
            <person name="Yamashiro T."/>
            <person name="Shiraishi A."/>
            <person name="Satake H."/>
            <person name="Nakayama K."/>
        </authorList>
    </citation>
    <scope>NUCLEOTIDE SEQUENCE</scope>
</reference>
<feature type="non-terminal residue" evidence="2">
    <location>
        <position position="1"/>
    </location>
</feature>
<proteinExistence type="predicted"/>
<comment type="caution">
    <text evidence="2">The sequence shown here is derived from an EMBL/GenBank/DDBJ whole genome shotgun (WGS) entry which is preliminary data.</text>
</comment>
<keyword evidence="2" id="KW-0808">Transferase</keyword>
<feature type="compositionally biased region" description="Acidic residues" evidence="1">
    <location>
        <begin position="9"/>
        <end position="19"/>
    </location>
</feature>
<organism evidence="2">
    <name type="scientific">Tanacetum cinerariifolium</name>
    <name type="common">Dalmatian daisy</name>
    <name type="synonym">Chrysanthemum cinerariifolium</name>
    <dbReference type="NCBI Taxonomy" id="118510"/>
    <lineage>
        <taxon>Eukaryota</taxon>
        <taxon>Viridiplantae</taxon>
        <taxon>Streptophyta</taxon>
        <taxon>Embryophyta</taxon>
        <taxon>Tracheophyta</taxon>
        <taxon>Spermatophyta</taxon>
        <taxon>Magnoliopsida</taxon>
        <taxon>eudicotyledons</taxon>
        <taxon>Gunneridae</taxon>
        <taxon>Pentapetalae</taxon>
        <taxon>asterids</taxon>
        <taxon>campanulids</taxon>
        <taxon>Asterales</taxon>
        <taxon>Asteraceae</taxon>
        <taxon>Asteroideae</taxon>
        <taxon>Anthemideae</taxon>
        <taxon>Anthemidinae</taxon>
        <taxon>Tanacetum</taxon>
    </lineage>
</organism>
<protein>
    <submittedName>
        <fullName evidence="2">Putative reverse transcriptase domain-containing protein</fullName>
    </submittedName>
</protein>
<sequence length="86" mass="10208">EDPYHLLDYDEEEDPEMDTEERIMPPKPMSEARMREIIRDHECKEKDRVKFAMATLRGRALTWSNRRTKSTGIEAANNTPWSEVKK</sequence>